<feature type="domain" description="Translin-associated factor X-interacting protein 1 N-terminal" evidence="4">
    <location>
        <begin position="238"/>
        <end position="348"/>
    </location>
</feature>
<sequence>MAYKFILGRHIKSILNDVEDQQKKDIKDFAGGHLNESWASAYKETVDLTKPMKPQHQGQVSRKERSAKDVLYDFALGPSGVIPSSQGNAGKMPEIRYKFMKDSETDEKKTPRQKSAGSLYSELDDGVLVEEIPLHELTKLDHHVHQKTSLNHAGHNWSSYERKIMISSPASFSARRTQLELPALHRHSVSSTNSHNIIRTTDHNRSMKPGDAKVLQKIVAHENLKALSGERNATHFRQTLQQEFESTNLNNADTLPQDLEVASSVLDDIIRESPTFSYILHCVKTEYDNYIIKLLKNRQPHPDHLRSQIDQLISGGTSDPQKMAAARQRLQSLEADAKHALHLNQRLKEQVKSELDILNKSQEMPAVKKPAVDGSQEKQQPVELSTALEHMKALILEKMDELNDLRHQIRTEYVSVTVCTHLQQCIKETEVEVQKLLKQNEYFERSIAEMESELEEAIVQADTSEKDARRIWRKVNSTRGVPGVQKSKETENDEDSDDESKWNWYIS</sequence>
<evidence type="ECO:0000256" key="1">
    <source>
        <dbReference type="ARBA" id="ARBA00023054"/>
    </source>
</evidence>
<dbReference type="Pfam" id="PF15739">
    <property type="entry name" value="TSNAXIP1_N"/>
    <property type="match status" value="1"/>
</dbReference>
<feature type="region of interest" description="Disordered" evidence="3">
    <location>
        <begin position="480"/>
        <end position="507"/>
    </location>
</feature>
<dbReference type="Proteomes" id="UP000678393">
    <property type="component" value="Unassembled WGS sequence"/>
</dbReference>
<feature type="coiled-coil region" evidence="2">
    <location>
        <begin position="323"/>
        <end position="350"/>
    </location>
</feature>
<evidence type="ECO:0000256" key="2">
    <source>
        <dbReference type="SAM" id="Coils"/>
    </source>
</evidence>
<evidence type="ECO:0000313" key="5">
    <source>
        <dbReference type="EMBL" id="CAG5124983.1"/>
    </source>
</evidence>
<name>A0A8S3Z6C2_9EUPU</name>
<dbReference type="EMBL" id="CAJHNH020001923">
    <property type="protein sequence ID" value="CAG5124983.1"/>
    <property type="molecule type" value="Genomic_DNA"/>
</dbReference>
<accession>A0A8S3Z6C2</accession>
<keyword evidence="1 2" id="KW-0175">Coiled coil</keyword>
<evidence type="ECO:0000313" key="6">
    <source>
        <dbReference type="Proteomes" id="UP000678393"/>
    </source>
</evidence>
<feature type="coiled-coil region" evidence="2">
    <location>
        <begin position="388"/>
        <end position="467"/>
    </location>
</feature>
<evidence type="ECO:0000256" key="3">
    <source>
        <dbReference type="SAM" id="MobiDB-lite"/>
    </source>
</evidence>
<dbReference type="PANTHER" id="PTHR34916:SF1">
    <property type="entry name" value="GI:13385330"/>
    <property type="match status" value="1"/>
</dbReference>
<gene>
    <name evidence="5" type="ORF">CUNI_LOCUS10541</name>
</gene>
<comment type="caution">
    <text evidence="5">The sequence shown here is derived from an EMBL/GenBank/DDBJ whole genome shotgun (WGS) entry which is preliminary data.</text>
</comment>
<keyword evidence="6" id="KW-1185">Reference proteome</keyword>
<proteinExistence type="predicted"/>
<evidence type="ECO:0000259" key="4">
    <source>
        <dbReference type="Pfam" id="PF15739"/>
    </source>
</evidence>
<reference evidence="5" key="1">
    <citation type="submission" date="2021-04" db="EMBL/GenBank/DDBJ databases">
        <authorList>
            <consortium name="Molecular Ecology Group"/>
        </authorList>
    </citation>
    <scope>NUCLEOTIDE SEQUENCE</scope>
</reference>
<dbReference type="InterPro" id="IPR032755">
    <property type="entry name" value="TSNAXIP1_N"/>
</dbReference>
<protein>
    <recommendedName>
        <fullName evidence="4">Translin-associated factor X-interacting protein 1 N-terminal domain-containing protein</fullName>
    </recommendedName>
</protein>
<dbReference type="AlphaFoldDB" id="A0A8S3Z6C2"/>
<dbReference type="PANTHER" id="PTHR34916">
    <property type="entry name" value="GI:13385330"/>
    <property type="match status" value="1"/>
</dbReference>
<dbReference type="OrthoDB" id="10024479at2759"/>
<organism evidence="5 6">
    <name type="scientific">Candidula unifasciata</name>
    <dbReference type="NCBI Taxonomy" id="100452"/>
    <lineage>
        <taxon>Eukaryota</taxon>
        <taxon>Metazoa</taxon>
        <taxon>Spiralia</taxon>
        <taxon>Lophotrochozoa</taxon>
        <taxon>Mollusca</taxon>
        <taxon>Gastropoda</taxon>
        <taxon>Heterobranchia</taxon>
        <taxon>Euthyneura</taxon>
        <taxon>Panpulmonata</taxon>
        <taxon>Eupulmonata</taxon>
        <taxon>Stylommatophora</taxon>
        <taxon>Helicina</taxon>
        <taxon>Helicoidea</taxon>
        <taxon>Geomitridae</taxon>
        <taxon>Candidula</taxon>
    </lineage>
</organism>